<dbReference type="NCBIfam" id="TIGR02532">
    <property type="entry name" value="IV_pilin_GFxxxE"/>
    <property type="match status" value="1"/>
</dbReference>
<dbReference type="InterPro" id="IPR012902">
    <property type="entry name" value="N_methyl_site"/>
</dbReference>
<accession>B5EW53</accession>
<dbReference type="Gene3D" id="3.30.700.10">
    <property type="entry name" value="Glycoprotein, Type 4 Pilin"/>
    <property type="match status" value="1"/>
</dbReference>
<geneLocation type="plasmid" evidence="2 3">
    <name>pMJ100</name>
</geneLocation>
<dbReference type="Pfam" id="PF07963">
    <property type="entry name" value="N_methyl"/>
    <property type="match status" value="1"/>
</dbReference>
<protein>
    <submittedName>
        <fullName evidence="2">Prokaryotic N-methylation motif domain protein</fullName>
    </submittedName>
</protein>
<dbReference type="InterPro" id="IPR045584">
    <property type="entry name" value="Pilin-like"/>
</dbReference>
<evidence type="ECO:0000313" key="2">
    <source>
        <dbReference type="EMBL" id="ACH64700.1"/>
    </source>
</evidence>
<dbReference type="EMBL" id="CP001134">
    <property type="protein sequence ID" value="ACH64700.1"/>
    <property type="molecule type" value="Genomic_DNA"/>
</dbReference>
<keyword evidence="1" id="KW-0812">Transmembrane</keyword>
<evidence type="ECO:0000313" key="3">
    <source>
        <dbReference type="Proteomes" id="UP000001857"/>
    </source>
</evidence>
<evidence type="ECO:0000256" key="1">
    <source>
        <dbReference type="SAM" id="Phobius"/>
    </source>
</evidence>
<dbReference type="RefSeq" id="WP_012534483.1">
    <property type="nucleotide sequence ID" value="NC_011185.1"/>
</dbReference>
<reference evidence="2 3" key="2">
    <citation type="journal article" date="2009" name="Nature">
        <title>A single regulatory gene is sufficient to alter bacterial host range.</title>
        <authorList>
            <person name="Mandel M.J."/>
            <person name="Wollenberg M.S."/>
            <person name="Stabb E.V."/>
            <person name="Visick K.L."/>
            <person name="Ruby E.G."/>
        </authorList>
    </citation>
    <scope>NUCLEOTIDE SEQUENCE [LARGE SCALE GENOMIC DNA]</scope>
    <source>
        <strain evidence="2 3">MJ11</strain>
    </source>
</reference>
<keyword evidence="2" id="KW-0614">Plasmid</keyword>
<dbReference type="SUPFAM" id="SSF54523">
    <property type="entry name" value="Pili subunits"/>
    <property type="match status" value="1"/>
</dbReference>
<keyword evidence="1" id="KW-0472">Membrane</keyword>
<dbReference type="AlphaFoldDB" id="B5EW53"/>
<dbReference type="Proteomes" id="UP000001857">
    <property type="component" value="Plasmid pMJ100"/>
</dbReference>
<proteinExistence type="predicted"/>
<organism evidence="2 3">
    <name type="scientific">Aliivibrio fischeri (strain MJ11)</name>
    <name type="common">Vibrio fischeri</name>
    <dbReference type="NCBI Taxonomy" id="388396"/>
    <lineage>
        <taxon>Bacteria</taxon>
        <taxon>Pseudomonadati</taxon>
        <taxon>Pseudomonadota</taxon>
        <taxon>Gammaproteobacteria</taxon>
        <taxon>Vibrionales</taxon>
        <taxon>Vibrionaceae</taxon>
        <taxon>Aliivibrio</taxon>
    </lineage>
</organism>
<gene>
    <name evidence="2" type="ordered locus">VFMJ11_B0110</name>
</gene>
<reference evidence="3" key="1">
    <citation type="submission" date="2008-08" db="EMBL/GenBank/DDBJ databases">
        <title>Complete sequence of Vibrio fischeri strain MJ11.</title>
        <authorList>
            <person name="Mandel M.J."/>
            <person name="Stabb E.V."/>
            <person name="Ruby E.G."/>
            <person name="Ferriera S."/>
            <person name="Johnson J."/>
            <person name="Kravitz S."/>
            <person name="Beeson K."/>
            <person name="Sutton G."/>
            <person name="Rogers Y.-H."/>
            <person name="Friedman R."/>
            <person name="Frazier M."/>
            <person name="Venter J.C."/>
        </authorList>
    </citation>
    <scope>NUCLEOTIDE SEQUENCE [LARGE SCALE GENOMIC DNA]</scope>
    <source>
        <strain evidence="3">MJ11</strain>
        <plasmid evidence="3">pMJ100</plasmid>
    </source>
</reference>
<name>B5EW53_ALIFM</name>
<dbReference type="HOGENOM" id="CLU_1440515_0_0_6"/>
<keyword evidence="1" id="KW-1133">Transmembrane helix</keyword>
<sequence length="188" mass="20341">MKRNIRLSNKHKNKGLTLIEALIVIVIAGILMIKGIQKYTNWQQTNKTEDMLSIVNQAFDTLPNMKATYGSYDGLDNAYAYESKRVVMKNNKSPTANQFTTPFSTNGLTFASADSATLPSGRVLSGVNRFISLTAHDIEGELCQDIAEGMFGRIDEVRIGSTRVASAPAITAACAAVGTSVDITFING</sequence>
<dbReference type="KEGG" id="vfm:VFMJ11_B0110"/>
<feature type="transmembrane region" description="Helical" evidence="1">
    <location>
        <begin position="16"/>
        <end position="36"/>
    </location>
</feature>